<sequence>MFSFLKKFGSQNVENLDKEINTAYKKLKDLYSYDSISDERKEYLKNLIEENGYLPFPYIKAIEELSHAEILYGLEIKWKQNRVFDEEKGEFKFDNDKISPAQRADYKNGDWLKKEQHNVKLINLAGLGDGNKTQETGKLIDWLRQILILPSGMPDKGVLGTTVYLIPFHPREFGCAYLPVSTEVSPHLEDKRITEKLGLDTKQQVQLFVKLAQLAGHCVIYDVLPQTGRFSKMVLANPSIARWYDIKELIEKIEKEADSAYEKLKTEFEPEDVEIVRDIYKATLKKGSNDLSEHYQVIYDKFEELISPKKKEFSDEMMKKENQIKIHNRAKELIAGVNDFKQNKNIEEDDIKNQGETIQLLIKEGLWPAPGGAWCSCGTPVFDRMSDTGDYPMFKHFDFKCEDVTHFANLDCQTPYYFVFLETGEYNKPVIDVYINYLKKLQKDYNFDGFRVDHIDHIVDEVSEKDGVPISYRAPREVLGRANKELKADVAHFATLAEYMLWDRYYKEYHDDMAFDVLWGNDIISQFSKTPQAIVEDNQELERFNIADSDSKFGNLSILKSYNNQDGEFRAIDQYPGQLGERGALFKWFKYKFLPGGKNAQRPVMFIDGDESFTKTGMESVIGAEVSMPREKDYKFFNKFNAVNKFALQNELTREGEAEIITQDDDGFVSWMVSKDPLKESLLVVANYNSPTEKVTETHDDGYSNSYIKPGETVYNKQVQMPCDYMIVSEYIYKESGKIGESEFEEVKFEKPESELHFGELKPAEFKIYKIVK</sequence>
<evidence type="ECO:0000313" key="1">
    <source>
        <dbReference type="EMBL" id="HIU91795.1"/>
    </source>
</evidence>
<evidence type="ECO:0000313" key="2">
    <source>
        <dbReference type="Proteomes" id="UP000886748"/>
    </source>
</evidence>
<reference evidence="1" key="2">
    <citation type="journal article" date="2021" name="PeerJ">
        <title>Extensive microbial diversity within the chicken gut microbiome revealed by metagenomics and culture.</title>
        <authorList>
            <person name="Gilroy R."/>
            <person name="Ravi A."/>
            <person name="Getino M."/>
            <person name="Pursley I."/>
            <person name="Horton D.L."/>
            <person name="Alikhan N.F."/>
            <person name="Baker D."/>
            <person name="Gharbi K."/>
            <person name="Hall N."/>
            <person name="Watson M."/>
            <person name="Adriaenssens E.M."/>
            <person name="Foster-Nyarko E."/>
            <person name="Jarju S."/>
            <person name="Secka A."/>
            <person name="Antonio M."/>
            <person name="Oren A."/>
            <person name="Chaudhuri R.R."/>
            <person name="La Ragione R."/>
            <person name="Hildebrand F."/>
            <person name="Pallen M.J."/>
        </authorList>
    </citation>
    <scope>NUCLEOTIDE SEQUENCE</scope>
    <source>
        <strain evidence="1">CHK154-7741</strain>
    </source>
</reference>
<accession>A0A9D1SQL7</accession>
<gene>
    <name evidence="1" type="ORF">IAD26_01530</name>
</gene>
<dbReference type="EMBL" id="DVOD01000013">
    <property type="protein sequence ID" value="HIU91795.1"/>
    <property type="molecule type" value="Genomic_DNA"/>
</dbReference>
<comment type="caution">
    <text evidence="1">The sequence shown here is derived from an EMBL/GenBank/DDBJ whole genome shotgun (WGS) entry which is preliminary data.</text>
</comment>
<dbReference type="Gene3D" id="3.20.20.80">
    <property type="entry name" value="Glycosidases"/>
    <property type="match status" value="1"/>
</dbReference>
<dbReference type="InterPro" id="IPR017853">
    <property type="entry name" value="GH"/>
</dbReference>
<name>A0A9D1SQL7_9CLOT</name>
<reference evidence="1" key="1">
    <citation type="submission" date="2020-10" db="EMBL/GenBank/DDBJ databases">
        <authorList>
            <person name="Gilroy R."/>
        </authorList>
    </citation>
    <scope>NUCLEOTIDE SEQUENCE</scope>
    <source>
        <strain evidence="1">CHK154-7741</strain>
    </source>
</reference>
<organism evidence="1 2">
    <name type="scientific">Candidatus Limenecus avicola</name>
    <dbReference type="NCBI Taxonomy" id="2840847"/>
    <lineage>
        <taxon>Bacteria</taxon>
        <taxon>Bacillati</taxon>
        <taxon>Bacillota</taxon>
        <taxon>Clostridia</taxon>
        <taxon>Eubacteriales</taxon>
        <taxon>Clostridiaceae</taxon>
        <taxon>Clostridiaceae incertae sedis</taxon>
        <taxon>Candidatus Limenecus</taxon>
    </lineage>
</organism>
<protein>
    <submittedName>
        <fullName evidence="1">Uncharacterized protein</fullName>
    </submittedName>
</protein>
<dbReference type="Proteomes" id="UP000886748">
    <property type="component" value="Unassembled WGS sequence"/>
</dbReference>
<proteinExistence type="predicted"/>
<dbReference type="CDD" id="cd00551">
    <property type="entry name" value="AmyAc_family"/>
    <property type="match status" value="1"/>
</dbReference>
<dbReference type="AlphaFoldDB" id="A0A9D1SQL7"/>
<dbReference type="SUPFAM" id="SSF51445">
    <property type="entry name" value="(Trans)glycosidases"/>
    <property type="match status" value="1"/>
</dbReference>